<protein>
    <recommendedName>
        <fullName evidence="5">SGNH hydrolase-type esterase domain-containing protein</fullName>
    </recommendedName>
</protein>
<evidence type="ECO:0000256" key="1">
    <source>
        <dbReference type="PIRSR" id="PIRSR637460-1"/>
    </source>
</evidence>
<feature type="active site" evidence="1">
    <location>
        <position position="294"/>
    </location>
</feature>
<dbReference type="SUPFAM" id="SSF52266">
    <property type="entry name" value="SGNH hydrolase"/>
    <property type="match status" value="1"/>
</dbReference>
<dbReference type="PANTHER" id="PTHR37981:SF1">
    <property type="entry name" value="SGNH HYDROLASE-TYPE ESTERASE DOMAIN-CONTAINING PROTEIN"/>
    <property type="match status" value="1"/>
</dbReference>
<feature type="domain" description="SGNH hydrolase-type esterase" evidence="5">
    <location>
        <begin position="36"/>
        <end position="301"/>
    </location>
</feature>
<dbReference type="Pfam" id="PF13472">
    <property type="entry name" value="Lipase_GDSL_2"/>
    <property type="match status" value="1"/>
</dbReference>
<evidence type="ECO:0000256" key="2">
    <source>
        <dbReference type="PIRSR" id="PIRSR637460-2"/>
    </source>
</evidence>
<evidence type="ECO:0000313" key="7">
    <source>
        <dbReference type="Proteomes" id="UP000032066"/>
    </source>
</evidence>
<evidence type="ECO:0000256" key="3">
    <source>
        <dbReference type="SAM" id="MobiDB-lite"/>
    </source>
</evidence>
<feature type="active site" description="Nucleophile" evidence="1">
    <location>
        <position position="40"/>
    </location>
</feature>
<dbReference type="AlphaFoldDB" id="A0A0D0P6Y6"/>
<keyword evidence="4" id="KW-0732">Signal</keyword>
<feature type="chain" id="PRO_5002218198" description="SGNH hydrolase-type esterase domain-containing protein" evidence="4">
    <location>
        <begin position="24"/>
        <end position="314"/>
    </location>
</feature>
<evidence type="ECO:0000313" key="6">
    <source>
        <dbReference type="EMBL" id="KIQ67311.1"/>
    </source>
</evidence>
<evidence type="ECO:0000256" key="4">
    <source>
        <dbReference type="SAM" id="SignalP"/>
    </source>
</evidence>
<dbReference type="Gene3D" id="3.40.50.1110">
    <property type="entry name" value="SGNH hydrolase"/>
    <property type="match status" value="1"/>
</dbReference>
<name>A0A0D0P6Y6_KITGR</name>
<proteinExistence type="predicted"/>
<dbReference type="CDD" id="cd01823">
    <property type="entry name" value="SEST_like"/>
    <property type="match status" value="1"/>
</dbReference>
<evidence type="ECO:0000259" key="5">
    <source>
        <dbReference type="Pfam" id="PF13472"/>
    </source>
</evidence>
<keyword evidence="7" id="KW-1185">Reference proteome</keyword>
<feature type="disulfide bond" evidence="2">
    <location>
        <begin position="60"/>
        <end position="86"/>
    </location>
</feature>
<organism evidence="6 7">
    <name type="scientific">Kitasatospora griseola</name>
    <name type="common">Streptomyces griseolosporeus</name>
    <dbReference type="NCBI Taxonomy" id="2064"/>
    <lineage>
        <taxon>Bacteria</taxon>
        <taxon>Bacillati</taxon>
        <taxon>Actinomycetota</taxon>
        <taxon>Actinomycetes</taxon>
        <taxon>Kitasatosporales</taxon>
        <taxon>Streptomycetaceae</taxon>
        <taxon>Kitasatospora</taxon>
    </lineage>
</organism>
<keyword evidence="2" id="KW-1015">Disulfide bond</keyword>
<dbReference type="Proteomes" id="UP000032066">
    <property type="component" value="Unassembled WGS sequence"/>
</dbReference>
<sequence>MPRLAVAAGTVALAAGLAVPATADAEGRSGALRWVALGDSYTSGLIPATGDIFENPPDGCARTVQSYPEIVRRELRTLVALHNVSCGSATVANVTRTQQTPPGRPTLPGSTDPDGPFPPVPPQIDAVGPSSDLLTVGIGGNTLGFAEILKRCTELGDGSNNTGTPCKDEFAASLPGRLENLRRQYDQMLTALHSKAPLAKVITVGYPHIVPENAGSCRFGDIQQFHTITTGDLDWSRSAALEPLNAVIQQVTAAHGDTFVDLYAASAGHSVCDSDHWVDGVVSSVSPLRLAFVHPNAKGQANAARLVEDAVLGG</sequence>
<feature type="disulfide bond" evidence="2">
    <location>
        <begin position="217"/>
        <end position="272"/>
    </location>
</feature>
<dbReference type="InterPro" id="IPR037460">
    <property type="entry name" value="SEST-like"/>
</dbReference>
<reference evidence="6 7" key="1">
    <citation type="submission" date="2015-02" db="EMBL/GenBank/DDBJ databases">
        <title>Draft genome sequence of Kitasatospora griseola MF730-N6, a bafilomycin, terpentecin and satosporin producer.</title>
        <authorList>
            <person name="Arens J.C."/>
            <person name="Haltli B."/>
            <person name="Kerr R.G."/>
        </authorList>
    </citation>
    <scope>NUCLEOTIDE SEQUENCE [LARGE SCALE GENOMIC DNA]</scope>
    <source>
        <strain evidence="6 7">MF730-N6</strain>
    </source>
</reference>
<dbReference type="EMBL" id="JXZB01000001">
    <property type="protein sequence ID" value="KIQ67311.1"/>
    <property type="molecule type" value="Genomic_DNA"/>
</dbReference>
<dbReference type="InterPro" id="IPR013830">
    <property type="entry name" value="SGNH_hydro"/>
</dbReference>
<gene>
    <name evidence="6" type="ORF">TR51_04215</name>
</gene>
<dbReference type="PATRIC" id="fig|2064.6.peg.937"/>
<accession>A0A0D0P6Y6</accession>
<dbReference type="InterPro" id="IPR036514">
    <property type="entry name" value="SGNH_hydro_sf"/>
</dbReference>
<comment type="caution">
    <text evidence="6">The sequence shown here is derived from an EMBL/GenBank/DDBJ whole genome shotgun (WGS) entry which is preliminary data.</text>
</comment>
<dbReference type="PANTHER" id="PTHR37981">
    <property type="entry name" value="LIPASE 2"/>
    <property type="match status" value="1"/>
</dbReference>
<dbReference type="GO" id="GO:0004806">
    <property type="term" value="F:triacylglycerol lipase activity"/>
    <property type="evidence" value="ECO:0007669"/>
    <property type="project" value="TreeGrafter"/>
</dbReference>
<feature type="compositionally biased region" description="Low complexity" evidence="3">
    <location>
        <begin position="95"/>
        <end position="109"/>
    </location>
</feature>
<feature type="signal peptide" evidence="4">
    <location>
        <begin position="1"/>
        <end position="23"/>
    </location>
</feature>
<dbReference type="GO" id="GO:0019433">
    <property type="term" value="P:triglyceride catabolic process"/>
    <property type="evidence" value="ECO:0007669"/>
    <property type="project" value="TreeGrafter"/>
</dbReference>
<feature type="disulfide bond" evidence="2">
    <location>
        <begin position="152"/>
        <end position="166"/>
    </location>
</feature>
<feature type="region of interest" description="Disordered" evidence="3">
    <location>
        <begin position="92"/>
        <end position="121"/>
    </location>
</feature>
<dbReference type="STRING" id="2064.TR51_04215"/>